<organism evidence="1">
    <name type="scientific">marine sediment metagenome</name>
    <dbReference type="NCBI Taxonomy" id="412755"/>
    <lineage>
        <taxon>unclassified sequences</taxon>
        <taxon>metagenomes</taxon>
        <taxon>ecological metagenomes</taxon>
    </lineage>
</organism>
<accession>A0A0F9PVD7</accession>
<reference evidence="1" key="1">
    <citation type="journal article" date="2015" name="Nature">
        <title>Complex archaea that bridge the gap between prokaryotes and eukaryotes.</title>
        <authorList>
            <person name="Spang A."/>
            <person name="Saw J.H."/>
            <person name="Jorgensen S.L."/>
            <person name="Zaremba-Niedzwiedzka K."/>
            <person name="Martijn J."/>
            <person name="Lind A.E."/>
            <person name="van Eijk R."/>
            <person name="Schleper C."/>
            <person name="Guy L."/>
            <person name="Ettema T.J."/>
        </authorList>
    </citation>
    <scope>NUCLEOTIDE SEQUENCE</scope>
</reference>
<comment type="caution">
    <text evidence="1">The sequence shown here is derived from an EMBL/GenBank/DDBJ whole genome shotgun (WGS) entry which is preliminary data.</text>
</comment>
<dbReference type="EMBL" id="LAZR01002122">
    <property type="protein sequence ID" value="KKN34169.1"/>
    <property type="molecule type" value="Genomic_DNA"/>
</dbReference>
<sequence>MEHELEITVKWENDKGFSVDAKLDDGDVITISKHEENGDIEVLWPHIQKTLETYWKTTLAHIGEEMKA</sequence>
<dbReference type="AlphaFoldDB" id="A0A0F9PVD7"/>
<protein>
    <submittedName>
        <fullName evidence="1">Uncharacterized protein</fullName>
    </submittedName>
</protein>
<gene>
    <name evidence="1" type="ORF">LCGC14_0796230</name>
</gene>
<proteinExistence type="predicted"/>
<name>A0A0F9PVD7_9ZZZZ</name>
<evidence type="ECO:0000313" key="1">
    <source>
        <dbReference type="EMBL" id="KKN34169.1"/>
    </source>
</evidence>